<evidence type="ECO:0000256" key="2">
    <source>
        <dbReference type="ARBA" id="ARBA00022448"/>
    </source>
</evidence>
<dbReference type="Proteomes" id="UP000182241">
    <property type="component" value="Unassembled WGS sequence"/>
</dbReference>
<feature type="transmembrane region" description="Helical" evidence="8">
    <location>
        <begin position="388"/>
        <end position="409"/>
    </location>
</feature>
<feature type="transmembrane region" description="Helical" evidence="8">
    <location>
        <begin position="264"/>
        <end position="283"/>
    </location>
</feature>
<feature type="transmembrane region" description="Helical" evidence="8">
    <location>
        <begin position="303"/>
        <end position="325"/>
    </location>
</feature>
<feature type="transmembrane region" description="Helical" evidence="8">
    <location>
        <begin position="169"/>
        <end position="188"/>
    </location>
</feature>
<keyword evidence="11" id="KW-1185">Reference proteome</keyword>
<dbReference type="Pfam" id="PF07690">
    <property type="entry name" value="MFS_1"/>
    <property type="match status" value="1"/>
</dbReference>
<feature type="region of interest" description="Disordered" evidence="7">
    <location>
        <begin position="502"/>
        <end position="525"/>
    </location>
</feature>
<feature type="compositionally biased region" description="Low complexity" evidence="7">
    <location>
        <begin position="502"/>
        <end position="517"/>
    </location>
</feature>
<dbReference type="AlphaFoldDB" id="A0A1H4ZIC9"/>
<feature type="transmembrane region" description="Helical" evidence="8">
    <location>
        <begin position="470"/>
        <end position="492"/>
    </location>
</feature>
<feature type="transmembrane region" description="Helical" evidence="8">
    <location>
        <begin position="234"/>
        <end position="252"/>
    </location>
</feature>
<reference evidence="11" key="1">
    <citation type="submission" date="2016-10" db="EMBL/GenBank/DDBJ databases">
        <authorList>
            <person name="Varghese N."/>
            <person name="Submissions S."/>
        </authorList>
    </citation>
    <scope>NUCLEOTIDE SEQUENCE [LARGE SCALE GENOMIC DNA]</scope>
    <source>
        <strain evidence="11">DSM 44234</strain>
    </source>
</reference>
<dbReference type="InterPro" id="IPR005829">
    <property type="entry name" value="Sugar_transporter_CS"/>
</dbReference>
<comment type="subcellular location">
    <subcellularLocation>
        <location evidence="1">Cell membrane</location>
        <topology evidence="1">Multi-pass membrane protein</topology>
    </subcellularLocation>
</comment>
<organism evidence="10 11">
    <name type="scientific">Tsukamurella tyrosinosolvens</name>
    <dbReference type="NCBI Taxonomy" id="57704"/>
    <lineage>
        <taxon>Bacteria</taxon>
        <taxon>Bacillati</taxon>
        <taxon>Actinomycetota</taxon>
        <taxon>Actinomycetes</taxon>
        <taxon>Mycobacteriales</taxon>
        <taxon>Tsukamurellaceae</taxon>
        <taxon>Tsukamurella</taxon>
    </lineage>
</organism>
<accession>A0A1H4ZIC9</accession>
<keyword evidence="4 8" id="KW-0812">Transmembrane</keyword>
<feature type="transmembrane region" description="Helical" evidence="8">
    <location>
        <begin position="363"/>
        <end position="382"/>
    </location>
</feature>
<proteinExistence type="predicted"/>
<dbReference type="EMBL" id="FNSA01000003">
    <property type="protein sequence ID" value="SED29889.1"/>
    <property type="molecule type" value="Genomic_DNA"/>
</dbReference>
<feature type="transmembrane region" description="Helical" evidence="8">
    <location>
        <begin position="134"/>
        <end position="157"/>
    </location>
</feature>
<feature type="transmembrane region" description="Helical" evidence="8">
    <location>
        <begin position="79"/>
        <end position="98"/>
    </location>
</feature>
<gene>
    <name evidence="10" type="ORF">SAMN04489793_4573</name>
</gene>
<evidence type="ECO:0000256" key="8">
    <source>
        <dbReference type="SAM" id="Phobius"/>
    </source>
</evidence>
<evidence type="ECO:0000313" key="10">
    <source>
        <dbReference type="EMBL" id="SED29889.1"/>
    </source>
</evidence>
<sequence length="525" mass="54001">MRAHRVSGVTTTHEPPTAPSNPTPGREELHVTTASGWTSRTWLLLLVLCGALFLDALDISMVGVALPSIKAALGMDPSSLQWIVSGYVLGYGGLLLLGGRAADLIGRRPVFLGAVLVFGVASVATAFVDVPTALIALRFIKGVAAAFTVPAGLSIITTTFAEGPARNKAFSIYTVAGASGFSMGLVFGGLLTELSYRLTLLFPGPVALALVVLGWKVIPRTAPSETFALKRFDVAGAVTSTGALLILVYTVVQAPHLGWTSPTVLTLFAVSALLAVAFVVIEAKHRHPLVRLGILRSVRLVHANLAGFVMFGGYAAFQFLVTLYVQDSLGWSPVAMSLAFLPAGLLVVASATKIDAVLDRVNSTVLVAVGLTAFLGAYVWFLRAEAGASYWLFLFPTILLLGVGFALTFPAVNSQATEGVDDDEQGLASGLLNTFIQVGGAVMMAVVTAITTSAGSEALPGQLLPGMTTAIAVVVGLTLVGLAGTVTVLALARPGRSDGAAPAAAPVSGVQAPAAQAEVGSTADL</sequence>
<dbReference type="SUPFAM" id="SSF103473">
    <property type="entry name" value="MFS general substrate transporter"/>
    <property type="match status" value="1"/>
</dbReference>
<keyword evidence="5 8" id="KW-1133">Transmembrane helix</keyword>
<dbReference type="PROSITE" id="PS50850">
    <property type="entry name" value="MFS"/>
    <property type="match status" value="1"/>
</dbReference>
<dbReference type="CDD" id="cd17321">
    <property type="entry name" value="MFS_MMR_MDR_like"/>
    <property type="match status" value="1"/>
</dbReference>
<feature type="transmembrane region" description="Helical" evidence="8">
    <location>
        <begin position="42"/>
        <end position="67"/>
    </location>
</feature>
<dbReference type="PANTHER" id="PTHR42718">
    <property type="entry name" value="MAJOR FACILITATOR SUPERFAMILY MULTIDRUG TRANSPORTER MFSC"/>
    <property type="match status" value="1"/>
</dbReference>
<evidence type="ECO:0000256" key="5">
    <source>
        <dbReference type="ARBA" id="ARBA00022989"/>
    </source>
</evidence>
<evidence type="ECO:0000313" key="11">
    <source>
        <dbReference type="Proteomes" id="UP000182241"/>
    </source>
</evidence>
<dbReference type="GO" id="GO:0005886">
    <property type="term" value="C:plasma membrane"/>
    <property type="evidence" value="ECO:0007669"/>
    <property type="project" value="UniProtKB-SubCell"/>
</dbReference>
<feature type="transmembrane region" description="Helical" evidence="8">
    <location>
        <begin position="430"/>
        <end position="450"/>
    </location>
</feature>
<evidence type="ECO:0000256" key="4">
    <source>
        <dbReference type="ARBA" id="ARBA00022692"/>
    </source>
</evidence>
<feature type="transmembrane region" description="Helical" evidence="8">
    <location>
        <begin position="194"/>
        <end position="213"/>
    </location>
</feature>
<evidence type="ECO:0000256" key="3">
    <source>
        <dbReference type="ARBA" id="ARBA00022475"/>
    </source>
</evidence>
<dbReference type="STRING" id="57704.SAMN04489793_4573"/>
<dbReference type="PANTHER" id="PTHR42718:SF46">
    <property type="entry name" value="BLR6921 PROTEIN"/>
    <property type="match status" value="1"/>
</dbReference>
<evidence type="ECO:0000259" key="9">
    <source>
        <dbReference type="PROSITE" id="PS50850"/>
    </source>
</evidence>
<dbReference type="Gene3D" id="1.20.1250.20">
    <property type="entry name" value="MFS general substrate transporter like domains"/>
    <property type="match status" value="2"/>
</dbReference>
<protein>
    <submittedName>
        <fullName evidence="10">Major Facilitator Superfamily protein</fullName>
    </submittedName>
</protein>
<keyword evidence="2" id="KW-0813">Transport</keyword>
<dbReference type="GO" id="GO:0022857">
    <property type="term" value="F:transmembrane transporter activity"/>
    <property type="evidence" value="ECO:0007669"/>
    <property type="project" value="InterPro"/>
</dbReference>
<keyword evidence="3" id="KW-1003">Cell membrane</keyword>
<evidence type="ECO:0000256" key="6">
    <source>
        <dbReference type="ARBA" id="ARBA00023136"/>
    </source>
</evidence>
<dbReference type="OrthoDB" id="7375466at2"/>
<feature type="domain" description="Major facilitator superfamily (MFS) profile" evidence="9">
    <location>
        <begin position="44"/>
        <end position="493"/>
    </location>
</feature>
<feature type="transmembrane region" description="Helical" evidence="8">
    <location>
        <begin position="331"/>
        <end position="351"/>
    </location>
</feature>
<dbReference type="InterPro" id="IPR036259">
    <property type="entry name" value="MFS_trans_sf"/>
</dbReference>
<feature type="region of interest" description="Disordered" evidence="7">
    <location>
        <begin position="1"/>
        <end position="27"/>
    </location>
</feature>
<feature type="transmembrane region" description="Helical" evidence="8">
    <location>
        <begin position="110"/>
        <end position="128"/>
    </location>
</feature>
<dbReference type="PROSITE" id="PS00216">
    <property type="entry name" value="SUGAR_TRANSPORT_1"/>
    <property type="match status" value="1"/>
</dbReference>
<dbReference type="InterPro" id="IPR020846">
    <property type="entry name" value="MFS_dom"/>
</dbReference>
<name>A0A1H4ZIC9_TSUTY</name>
<dbReference type="RefSeq" id="WP_082791382.1">
    <property type="nucleotide sequence ID" value="NZ_CBDRGN010000006.1"/>
</dbReference>
<evidence type="ECO:0000256" key="7">
    <source>
        <dbReference type="SAM" id="MobiDB-lite"/>
    </source>
</evidence>
<keyword evidence="6 8" id="KW-0472">Membrane</keyword>
<dbReference type="InterPro" id="IPR011701">
    <property type="entry name" value="MFS"/>
</dbReference>
<evidence type="ECO:0000256" key="1">
    <source>
        <dbReference type="ARBA" id="ARBA00004651"/>
    </source>
</evidence>